<dbReference type="NCBIfam" id="NF033563">
    <property type="entry name" value="transpos_IS30"/>
    <property type="match status" value="1"/>
</dbReference>
<proteinExistence type="inferred from homology"/>
<reference evidence="4" key="1">
    <citation type="submission" date="2013-08" db="EMBL/GenBank/DDBJ databases">
        <authorList>
            <person name="Mendez C."/>
            <person name="Richter M."/>
            <person name="Ferrer M."/>
            <person name="Sanchez J."/>
        </authorList>
    </citation>
    <scope>NUCLEOTIDE SEQUENCE</scope>
</reference>
<comment type="similarity">
    <text evidence="2">Belongs to the transposase IS30 family.</text>
</comment>
<dbReference type="InterPro" id="IPR036397">
    <property type="entry name" value="RNaseH_sf"/>
</dbReference>
<evidence type="ECO:0000259" key="3">
    <source>
        <dbReference type="PROSITE" id="PS50994"/>
    </source>
</evidence>
<dbReference type="GO" id="GO:0005829">
    <property type="term" value="C:cytosol"/>
    <property type="evidence" value="ECO:0007669"/>
    <property type="project" value="TreeGrafter"/>
</dbReference>
<dbReference type="GO" id="GO:0015074">
    <property type="term" value="P:DNA integration"/>
    <property type="evidence" value="ECO:0007669"/>
    <property type="project" value="InterPro"/>
</dbReference>
<dbReference type="InterPro" id="IPR001584">
    <property type="entry name" value="Integrase_cat-core"/>
</dbReference>
<dbReference type="GO" id="GO:0003677">
    <property type="term" value="F:DNA binding"/>
    <property type="evidence" value="ECO:0007669"/>
    <property type="project" value="InterPro"/>
</dbReference>
<dbReference type="EMBL" id="AUZX01001658">
    <property type="protein sequence ID" value="EQD78509.1"/>
    <property type="molecule type" value="Genomic_DNA"/>
</dbReference>
<dbReference type="PANTHER" id="PTHR10948:SF23">
    <property type="entry name" value="TRANSPOSASE INSI FOR INSERTION SEQUENCE ELEMENT IS30A-RELATED"/>
    <property type="match status" value="1"/>
</dbReference>
<evidence type="ECO:0000256" key="2">
    <source>
        <dbReference type="ARBA" id="ARBA00006363"/>
    </source>
</evidence>
<dbReference type="AlphaFoldDB" id="T1DAN9"/>
<evidence type="ECO:0000256" key="1">
    <source>
        <dbReference type="ARBA" id="ARBA00002190"/>
    </source>
</evidence>
<gene>
    <name evidence="4" type="ORF">B1A_02218</name>
</gene>
<accession>T1DAN9</accession>
<dbReference type="PROSITE" id="PS01043">
    <property type="entry name" value="TRANSPOSASE_IS30"/>
    <property type="match status" value="1"/>
</dbReference>
<evidence type="ECO:0000313" key="4">
    <source>
        <dbReference type="EMBL" id="EQD78509.1"/>
    </source>
</evidence>
<organism evidence="4">
    <name type="scientific">mine drainage metagenome</name>
    <dbReference type="NCBI Taxonomy" id="410659"/>
    <lineage>
        <taxon>unclassified sequences</taxon>
        <taxon>metagenomes</taxon>
        <taxon>ecological metagenomes</taxon>
    </lineage>
</organism>
<dbReference type="Gene3D" id="3.30.420.10">
    <property type="entry name" value="Ribonuclease H-like superfamily/Ribonuclease H"/>
    <property type="match status" value="1"/>
</dbReference>
<dbReference type="GO" id="GO:0004803">
    <property type="term" value="F:transposase activity"/>
    <property type="evidence" value="ECO:0007669"/>
    <property type="project" value="InterPro"/>
</dbReference>
<dbReference type="InterPro" id="IPR051917">
    <property type="entry name" value="Transposase-Integrase"/>
</dbReference>
<protein>
    <submittedName>
        <fullName evidence="4">Integrase catalytic subunit</fullName>
    </submittedName>
</protein>
<comment type="function">
    <text evidence="1">Required for the transposition of the insertion element.</text>
</comment>
<dbReference type="SUPFAM" id="SSF53098">
    <property type="entry name" value="Ribonuclease H-like"/>
    <property type="match status" value="1"/>
</dbReference>
<dbReference type="PROSITE" id="PS50994">
    <property type="entry name" value="INTEGRASE"/>
    <property type="match status" value="1"/>
</dbReference>
<sequence>MVPGHWEGDLIKGTGNRSSVGTLVERSSGFVVLAKMSSATAADALVSFSQALQRIPAALRKTLTYDQGKEMSYHDALTLRTGVAVYFADPHSPWQRGSNENTNGLLRQYLPKGTDLSVYSQDELNQIALSLNTRPRQRHGFHTPLQVYNEHLRLAEATLGTMH</sequence>
<reference evidence="4" key="2">
    <citation type="journal article" date="2014" name="ISME J.">
        <title>Microbial stratification in low pH oxic and suboxic macroscopic growths along an acid mine drainage.</title>
        <authorList>
            <person name="Mendez-Garcia C."/>
            <person name="Mesa V."/>
            <person name="Sprenger R.R."/>
            <person name="Richter M."/>
            <person name="Diez M.S."/>
            <person name="Solano J."/>
            <person name="Bargiela R."/>
            <person name="Golyshina O.V."/>
            <person name="Manteca A."/>
            <person name="Ramos J.L."/>
            <person name="Gallego J.R."/>
            <person name="Llorente I."/>
            <person name="Martins Dos Santos V.A."/>
            <person name="Jensen O.N."/>
            <person name="Pelaez A.I."/>
            <person name="Sanchez J."/>
            <person name="Ferrer M."/>
        </authorList>
    </citation>
    <scope>NUCLEOTIDE SEQUENCE</scope>
</reference>
<dbReference type="InterPro" id="IPR001598">
    <property type="entry name" value="Transposase_IS30_CS"/>
</dbReference>
<dbReference type="GO" id="GO:0006313">
    <property type="term" value="P:DNA transposition"/>
    <property type="evidence" value="ECO:0007669"/>
    <property type="project" value="InterPro"/>
</dbReference>
<dbReference type="InterPro" id="IPR053392">
    <property type="entry name" value="Transposase_IS30-like"/>
</dbReference>
<comment type="caution">
    <text evidence="4">The sequence shown here is derived from an EMBL/GenBank/DDBJ whole genome shotgun (WGS) entry which is preliminary data.</text>
</comment>
<name>T1DAN9_9ZZZZ</name>
<dbReference type="PANTHER" id="PTHR10948">
    <property type="entry name" value="TRANSPOSASE"/>
    <property type="match status" value="1"/>
</dbReference>
<dbReference type="Pfam" id="PF00665">
    <property type="entry name" value="rve"/>
    <property type="match status" value="1"/>
</dbReference>
<dbReference type="InterPro" id="IPR012337">
    <property type="entry name" value="RNaseH-like_sf"/>
</dbReference>
<feature type="domain" description="Integrase catalytic" evidence="3">
    <location>
        <begin position="1"/>
        <end position="152"/>
    </location>
</feature>